<keyword evidence="2" id="KW-0560">Oxidoreductase</keyword>
<organism evidence="5 6">
    <name type="scientific">Herbaspirillum chlorophenolicum</name>
    <dbReference type="NCBI Taxonomy" id="211589"/>
    <lineage>
        <taxon>Bacteria</taxon>
        <taxon>Pseudomonadati</taxon>
        <taxon>Pseudomonadota</taxon>
        <taxon>Betaproteobacteria</taxon>
        <taxon>Burkholderiales</taxon>
        <taxon>Oxalobacteraceae</taxon>
        <taxon>Herbaspirillum</taxon>
    </lineage>
</organism>
<keyword evidence="6" id="KW-1185">Reference proteome</keyword>
<sequence length="289" mass="31045">MSHPSQVWFITGSASGLGRDITEAALAAGHKVVAAARTPAQLSDLVQRYPDRVLPVPLDVTDRPAIGRAVEQAIAAHGQIDVLVNNAGYGQMLPFEQMSEADYRAQIDTNFYGVVDVTRAVLPFMRARRSGHIINVSSVGGRIGMSGLSAYQAAKWAVGGFTEVLAMETAPLGIKVTALEPGGMRTNWAQRARGNAPDVMPDYEESVGKLMKMISGMAGTEHSDPARVAQVVLKLAVHPAPPMHLMLGEDALHYFGLIDQQRIAAAERWKHVTTSTGYSDLPIPELPAE</sequence>
<dbReference type="Gene3D" id="3.40.50.720">
    <property type="entry name" value="NAD(P)-binding Rossmann-like Domain"/>
    <property type="match status" value="1"/>
</dbReference>
<dbReference type="EMBL" id="JBIUZV010000002">
    <property type="protein sequence ID" value="MFJ3044881.1"/>
    <property type="molecule type" value="Genomic_DNA"/>
</dbReference>
<dbReference type="Proteomes" id="UP001617427">
    <property type="component" value="Unassembled WGS sequence"/>
</dbReference>
<dbReference type="NCBIfam" id="NF004824">
    <property type="entry name" value="PRK06180.1"/>
    <property type="match status" value="1"/>
</dbReference>
<evidence type="ECO:0000256" key="1">
    <source>
        <dbReference type="ARBA" id="ARBA00006484"/>
    </source>
</evidence>
<evidence type="ECO:0000313" key="6">
    <source>
        <dbReference type="Proteomes" id="UP001617427"/>
    </source>
</evidence>
<gene>
    <name evidence="5" type="ORF">ACIPEN_03515</name>
</gene>
<reference evidence="5 6" key="1">
    <citation type="submission" date="2024-10" db="EMBL/GenBank/DDBJ databases">
        <title>The Natural Products Discovery Center: Release of the First 8490 Sequenced Strains for Exploring Actinobacteria Biosynthetic Diversity.</title>
        <authorList>
            <person name="Kalkreuter E."/>
            <person name="Kautsar S.A."/>
            <person name="Yang D."/>
            <person name="Bader C.D."/>
            <person name="Teijaro C.N."/>
            <person name="Fluegel L."/>
            <person name="Davis C.M."/>
            <person name="Simpson J.R."/>
            <person name="Lauterbach L."/>
            <person name="Steele A.D."/>
            <person name="Gui C."/>
            <person name="Meng S."/>
            <person name="Li G."/>
            <person name="Viehrig K."/>
            <person name="Ye F."/>
            <person name="Su P."/>
            <person name="Kiefer A.F."/>
            <person name="Nichols A."/>
            <person name="Cepeda A.J."/>
            <person name="Yan W."/>
            <person name="Fan B."/>
            <person name="Jiang Y."/>
            <person name="Adhikari A."/>
            <person name="Zheng C.-J."/>
            <person name="Schuster L."/>
            <person name="Cowan T.M."/>
            <person name="Smanski M.J."/>
            <person name="Chevrette M.G."/>
            <person name="De Carvalho L.P.S."/>
            <person name="Shen B."/>
        </authorList>
    </citation>
    <scope>NUCLEOTIDE SEQUENCE [LARGE SCALE GENOMIC DNA]</scope>
    <source>
        <strain evidence="5 6">NPDC087045</strain>
    </source>
</reference>
<evidence type="ECO:0000256" key="2">
    <source>
        <dbReference type="ARBA" id="ARBA00023002"/>
    </source>
</evidence>
<proteinExistence type="inferred from homology"/>
<dbReference type="CDD" id="cd05374">
    <property type="entry name" value="17beta-HSD-like_SDR_c"/>
    <property type="match status" value="1"/>
</dbReference>
<dbReference type="Pfam" id="PF00106">
    <property type="entry name" value="adh_short"/>
    <property type="match status" value="1"/>
</dbReference>
<accession>A0ABW8ETU6</accession>
<evidence type="ECO:0000313" key="5">
    <source>
        <dbReference type="EMBL" id="MFJ3044881.1"/>
    </source>
</evidence>
<name>A0ABW8ETU6_9BURK</name>
<dbReference type="InterPro" id="IPR002347">
    <property type="entry name" value="SDR_fam"/>
</dbReference>
<dbReference type="PANTHER" id="PTHR43976:SF16">
    <property type="entry name" value="SHORT-CHAIN DEHYDROGENASE_REDUCTASE FAMILY PROTEIN"/>
    <property type="match status" value="1"/>
</dbReference>
<feature type="domain" description="Ketoreductase" evidence="4">
    <location>
        <begin position="6"/>
        <end position="191"/>
    </location>
</feature>
<dbReference type="InterPro" id="IPR057326">
    <property type="entry name" value="KR_dom"/>
</dbReference>
<dbReference type="RefSeq" id="WP_402698387.1">
    <property type="nucleotide sequence ID" value="NZ_JBIUZV010000002.1"/>
</dbReference>
<comment type="caution">
    <text evidence="5">The sequence shown here is derived from an EMBL/GenBank/DDBJ whole genome shotgun (WGS) entry which is preliminary data.</text>
</comment>
<evidence type="ECO:0000256" key="3">
    <source>
        <dbReference type="RuleBase" id="RU000363"/>
    </source>
</evidence>
<dbReference type="SMART" id="SM00822">
    <property type="entry name" value="PKS_KR"/>
    <property type="match status" value="1"/>
</dbReference>
<protein>
    <submittedName>
        <fullName evidence="5">Oxidoreductase</fullName>
    </submittedName>
</protein>
<comment type="similarity">
    <text evidence="1 3">Belongs to the short-chain dehydrogenases/reductases (SDR) family.</text>
</comment>
<dbReference type="InterPro" id="IPR036291">
    <property type="entry name" value="NAD(P)-bd_dom_sf"/>
</dbReference>
<dbReference type="PRINTS" id="PR00080">
    <property type="entry name" value="SDRFAMILY"/>
</dbReference>
<dbReference type="SUPFAM" id="SSF51735">
    <property type="entry name" value="NAD(P)-binding Rossmann-fold domains"/>
    <property type="match status" value="1"/>
</dbReference>
<dbReference type="InterPro" id="IPR051911">
    <property type="entry name" value="SDR_oxidoreductase"/>
</dbReference>
<evidence type="ECO:0000259" key="4">
    <source>
        <dbReference type="SMART" id="SM00822"/>
    </source>
</evidence>
<dbReference type="PANTHER" id="PTHR43976">
    <property type="entry name" value="SHORT CHAIN DEHYDROGENASE"/>
    <property type="match status" value="1"/>
</dbReference>
<dbReference type="PRINTS" id="PR00081">
    <property type="entry name" value="GDHRDH"/>
</dbReference>